<organism evidence="2">
    <name type="scientific">Nymphaea colorata</name>
    <name type="common">pocket water lily</name>
    <dbReference type="NCBI Taxonomy" id="210225"/>
    <lineage>
        <taxon>Eukaryota</taxon>
        <taxon>Viridiplantae</taxon>
        <taxon>Streptophyta</taxon>
        <taxon>Embryophyta</taxon>
        <taxon>Tracheophyta</taxon>
        <taxon>Spermatophyta</taxon>
        <taxon>Magnoliopsida</taxon>
        <taxon>Nymphaeales</taxon>
        <taxon>Nymphaeaceae</taxon>
        <taxon>Nymphaea</taxon>
    </lineage>
</organism>
<evidence type="ECO:0000256" key="1">
    <source>
        <dbReference type="SAM" id="MobiDB-lite"/>
    </source>
</evidence>
<feature type="compositionally biased region" description="Basic and acidic residues" evidence="1">
    <location>
        <begin position="163"/>
        <end position="183"/>
    </location>
</feature>
<protein>
    <submittedName>
        <fullName evidence="2">Uncharacterized protein</fullName>
    </submittedName>
</protein>
<evidence type="ECO:0000313" key="2">
    <source>
        <dbReference type="EMBL" id="VVV40464.1"/>
    </source>
</evidence>
<accession>A0A5K0VJR0</accession>
<gene>
    <name evidence="2" type="ORF">NYM_LOCUS1017</name>
</gene>
<dbReference type="EMBL" id="LR721774">
    <property type="protein sequence ID" value="VVV40464.1"/>
    <property type="molecule type" value="Genomic_DNA"/>
</dbReference>
<sequence length="183" mass="20308">MGSKFKKSLVSENVRESLHGWCKRVKHRSRHKHSSYLPATRSTCSLASTLDEGDDETITVLSGTLSRCATTTTLRSLSFNHVRDDETITVSGTISRCPSTASQRSFSLNHVSINCEEIYADDIIQQQEIYADDIIHQQERGTVFPTSGYLSDSSGNAPVVASHESDVDNAKIDDNYDGNREQH</sequence>
<feature type="region of interest" description="Disordered" evidence="1">
    <location>
        <begin position="154"/>
        <end position="183"/>
    </location>
</feature>
<name>A0A5K0VJR0_9MAGN</name>
<dbReference type="AlphaFoldDB" id="A0A5K0VJR0"/>
<proteinExistence type="predicted"/>
<reference evidence="2" key="1">
    <citation type="submission" date="2019-09" db="EMBL/GenBank/DDBJ databases">
        <authorList>
            <person name="Zhang L."/>
        </authorList>
    </citation>
    <scope>NUCLEOTIDE SEQUENCE</scope>
</reference>